<gene>
    <name evidence="1" type="ORF">A0H81_11640</name>
</gene>
<reference evidence="1 2" key="1">
    <citation type="submission" date="2016-03" db="EMBL/GenBank/DDBJ databases">
        <title>Whole genome sequencing of Grifola frondosa 9006-11.</title>
        <authorList>
            <person name="Min B."/>
            <person name="Park H."/>
            <person name="Kim J.-G."/>
            <person name="Cho H."/>
            <person name="Oh Y.-L."/>
            <person name="Kong W.-S."/>
            <person name="Choi I.-G."/>
        </authorList>
    </citation>
    <scope>NUCLEOTIDE SEQUENCE [LARGE SCALE GENOMIC DNA]</scope>
    <source>
        <strain evidence="1 2">9006-11</strain>
    </source>
</reference>
<evidence type="ECO:0008006" key="3">
    <source>
        <dbReference type="Google" id="ProtNLM"/>
    </source>
</evidence>
<proteinExistence type="predicted"/>
<protein>
    <recommendedName>
        <fullName evidence="3">Protein kinase domain-containing protein</fullName>
    </recommendedName>
</protein>
<name>A0A1C7LZT9_GRIFR</name>
<dbReference type="SUPFAM" id="SSF56112">
    <property type="entry name" value="Protein kinase-like (PK-like)"/>
    <property type="match status" value="1"/>
</dbReference>
<keyword evidence="2" id="KW-1185">Reference proteome</keyword>
<dbReference type="EMBL" id="LUGG01000020">
    <property type="protein sequence ID" value="OBZ68364.1"/>
    <property type="molecule type" value="Genomic_DNA"/>
</dbReference>
<comment type="caution">
    <text evidence="1">The sequence shown here is derived from an EMBL/GenBank/DDBJ whole genome shotgun (WGS) entry which is preliminary data.</text>
</comment>
<dbReference type="Proteomes" id="UP000092993">
    <property type="component" value="Unassembled WGS sequence"/>
</dbReference>
<dbReference type="STRING" id="5627.A0A1C7LZT9"/>
<dbReference type="OrthoDB" id="2751906at2759"/>
<organism evidence="1 2">
    <name type="scientific">Grifola frondosa</name>
    <name type="common">Maitake</name>
    <name type="synonym">Polyporus frondosus</name>
    <dbReference type="NCBI Taxonomy" id="5627"/>
    <lineage>
        <taxon>Eukaryota</taxon>
        <taxon>Fungi</taxon>
        <taxon>Dikarya</taxon>
        <taxon>Basidiomycota</taxon>
        <taxon>Agaricomycotina</taxon>
        <taxon>Agaricomycetes</taxon>
        <taxon>Polyporales</taxon>
        <taxon>Grifolaceae</taxon>
        <taxon>Grifola</taxon>
    </lineage>
</organism>
<sequence length="217" mass="24110">MCYGYEYTHSQARLMFYELVLIKSPHCDDKRAAIDGGTWVFRSSLHFSNTDERPVDVAVKWARGKVAVESLQYEAGMYVDPALTSLQGTVVPKFYGFYFSTDEHVDIACLVLDQISSVGAVAAVRKLHPAGIIHDNLHEDSNFLVGCNGAVRVIDFSRAQKHQCKGVLESSQGKVDLSCKELLDVENRFGLVPTVNMLSRKVMGWSLMVALAMRNSS</sequence>
<dbReference type="InterPro" id="IPR011009">
    <property type="entry name" value="Kinase-like_dom_sf"/>
</dbReference>
<accession>A0A1C7LZT9</accession>
<evidence type="ECO:0000313" key="1">
    <source>
        <dbReference type="EMBL" id="OBZ68364.1"/>
    </source>
</evidence>
<dbReference type="OMA" id="NDIESCC"/>
<dbReference type="AlphaFoldDB" id="A0A1C7LZT9"/>
<evidence type="ECO:0000313" key="2">
    <source>
        <dbReference type="Proteomes" id="UP000092993"/>
    </source>
</evidence>